<keyword evidence="2" id="KW-0472">Membrane</keyword>
<comment type="caution">
    <text evidence="3">The sequence shown here is derived from an EMBL/GenBank/DDBJ whole genome shotgun (WGS) entry which is preliminary data.</text>
</comment>
<evidence type="ECO:0000256" key="1">
    <source>
        <dbReference type="SAM" id="MobiDB-lite"/>
    </source>
</evidence>
<protein>
    <recommendedName>
        <fullName evidence="5">Flagellar protein</fullName>
    </recommendedName>
</protein>
<evidence type="ECO:0000256" key="2">
    <source>
        <dbReference type="SAM" id="Phobius"/>
    </source>
</evidence>
<keyword evidence="4" id="KW-1185">Reference proteome</keyword>
<accession>A0ABS4QYC5</accession>
<sequence length="184" mass="20461">MTDYDADDIVRQRRRGAKTPVIDKLLGAVGLAMAAFATFFPWYALLHRDEFSMPSLWQESTRDLPERPGRDVVSVSPLAMTDRDGEDLATAIDRLATATVPGISRERPENARETEGGLNQPFPESPHFRLMHVAGGRALIEDASGIYVVRIGSILPDSSRLATFEQRDGRWVMITSKGEVYEAK</sequence>
<reference evidence="3 4" key="1">
    <citation type="submission" date="2021-03" db="EMBL/GenBank/DDBJ databases">
        <title>Genomic Encyclopedia of Type Strains, Phase IV (KMG-IV): sequencing the most valuable type-strain genomes for metagenomic binning, comparative biology and taxonomic classification.</title>
        <authorList>
            <person name="Goeker M."/>
        </authorList>
    </citation>
    <scope>NUCLEOTIDE SEQUENCE [LARGE SCALE GENOMIC DNA]</scope>
    <source>
        <strain evidence="3 4">DSM 13372</strain>
    </source>
</reference>
<feature type="transmembrane region" description="Helical" evidence="2">
    <location>
        <begin position="21"/>
        <end position="45"/>
    </location>
</feature>
<proteinExistence type="predicted"/>
<evidence type="ECO:0000313" key="4">
    <source>
        <dbReference type="Proteomes" id="UP000730739"/>
    </source>
</evidence>
<keyword evidence="2" id="KW-0812">Transmembrane</keyword>
<keyword evidence="2" id="KW-1133">Transmembrane helix</keyword>
<organism evidence="3 4">
    <name type="scientific">Sinorhizobium kostiense</name>
    <dbReference type="NCBI Taxonomy" id="76747"/>
    <lineage>
        <taxon>Bacteria</taxon>
        <taxon>Pseudomonadati</taxon>
        <taxon>Pseudomonadota</taxon>
        <taxon>Alphaproteobacteria</taxon>
        <taxon>Hyphomicrobiales</taxon>
        <taxon>Rhizobiaceae</taxon>
        <taxon>Sinorhizobium/Ensifer group</taxon>
        <taxon>Sinorhizobium</taxon>
    </lineage>
</organism>
<dbReference type="RefSeq" id="WP_209601833.1">
    <property type="nucleotide sequence ID" value="NZ_JAGILA010000002.1"/>
</dbReference>
<dbReference type="Proteomes" id="UP000730739">
    <property type="component" value="Unassembled WGS sequence"/>
</dbReference>
<dbReference type="EMBL" id="JAGILA010000002">
    <property type="protein sequence ID" value="MBP2235647.1"/>
    <property type="molecule type" value="Genomic_DNA"/>
</dbReference>
<gene>
    <name evidence="3" type="ORF">J2Z31_002139</name>
</gene>
<feature type="region of interest" description="Disordered" evidence="1">
    <location>
        <begin position="104"/>
        <end position="123"/>
    </location>
</feature>
<evidence type="ECO:0008006" key="5">
    <source>
        <dbReference type="Google" id="ProtNLM"/>
    </source>
</evidence>
<evidence type="ECO:0000313" key="3">
    <source>
        <dbReference type="EMBL" id="MBP2235647.1"/>
    </source>
</evidence>
<feature type="compositionally biased region" description="Basic and acidic residues" evidence="1">
    <location>
        <begin position="104"/>
        <end position="115"/>
    </location>
</feature>
<name>A0ABS4QYC5_9HYPH</name>